<evidence type="ECO:0000313" key="3">
    <source>
        <dbReference type="Proteomes" id="UP000015106"/>
    </source>
</evidence>
<dbReference type="GeneID" id="125524451"/>
<dbReference type="OrthoDB" id="690883at2759"/>
<dbReference type="RefSeq" id="XP_048545464.1">
    <property type="nucleotide sequence ID" value="XM_048689507.1"/>
</dbReference>
<dbReference type="Gramene" id="TuG1812G0700001577.01.T01">
    <property type="protein sequence ID" value="TuG1812G0700001577.01.T01"/>
    <property type="gene ID" value="TuG1812G0700001577.01"/>
</dbReference>
<dbReference type="AlphaFoldDB" id="A0A8R7R1R7"/>
<accession>A0A8R7R1R7</accession>
<evidence type="ECO:0000313" key="2">
    <source>
        <dbReference type="EnsemblPlants" id="TuG1812G0700001577.01.T01"/>
    </source>
</evidence>
<reference evidence="2" key="3">
    <citation type="submission" date="2022-06" db="UniProtKB">
        <authorList>
            <consortium name="EnsemblPlants"/>
        </authorList>
    </citation>
    <scope>IDENTIFICATION</scope>
</reference>
<dbReference type="EnsemblPlants" id="TuG1812G0700001577.01.T01">
    <property type="protein sequence ID" value="TuG1812G0700001577.01.T01"/>
    <property type="gene ID" value="TuG1812G0700001577.01"/>
</dbReference>
<reference evidence="3" key="1">
    <citation type="journal article" date="2013" name="Nature">
        <title>Draft genome of the wheat A-genome progenitor Triticum urartu.</title>
        <authorList>
            <person name="Ling H.Q."/>
            <person name="Zhao S."/>
            <person name="Liu D."/>
            <person name="Wang J."/>
            <person name="Sun H."/>
            <person name="Zhang C."/>
            <person name="Fan H."/>
            <person name="Li D."/>
            <person name="Dong L."/>
            <person name="Tao Y."/>
            <person name="Gao C."/>
            <person name="Wu H."/>
            <person name="Li Y."/>
            <person name="Cui Y."/>
            <person name="Guo X."/>
            <person name="Zheng S."/>
            <person name="Wang B."/>
            <person name="Yu K."/>
            <person name="Liang Q."/>
            <person name="Yang W."/>
            <person name="Lou X."/>
            <person name="Chen J."/>
            <person name="Feng M."/>
            <person name="Jian J."/>
            <person name="Zhang X."/>
            <person name="Luo G."/>
            <person name="Jiang Y."/>
            <person name="Liu J."/>
            <person name="Wang Z."/>
            <person name="Sha Y."/>
            <person name="Zhang B."/>
            <person name="Wu H."/>
            <person name="Tang D."/>
            <person name="Shen Q."/>
            <person name="Xue P."/>
            <person name="Zou S."/>
            <person name="Wang X."/>
            <person name="Liu X."/>
            <person name="Wang F."/>
            <person name="Yang Y."/>
            <person name="An X."/>
            <person name="Dong Z."/>
            <person name="Zhang K."/>
            <person name="Zhang X."/>
            <person name="Luo M.C."/>
            <person name="Dvorak J."/>
            <person name="Tong Y."/>
            <person name="Wang J."/>
            <person name="Yang H."/>
            <person name="Li Z."/>
            <person name="Wang D."/>
            <person name="Zhang A."/>
            <person name="Wang J."/>
        </authorList>
    </citation>
    <scope>NUCLEOTIDE SEQUENCE</scope>
    <source>
        <strain evidence="3">cv. G1812</strain>
    </source>
</reference>
<gene>
    <name evidence="2" type="primary">LOC125524451</name>
</gene>
<sequence>MLVFAFAGCHDRFPLREEFADSLEHPDPVPLAVLRTGEASAVVLEESNAGSNKGNKLGVAGRRSRRAACAGGVRHARSSQSSDRFNPKAPDWTKRLRLRSAPPDRMPCPSRMSAQEVSIRKYAEEPTQSVITPELGISFDSLGDGYDFYTLYS</sequence>
<reference evidence="2" key="2">
    <citation type="submission" date="2018-03" db="EMBL/GenBank/DDBJ databases">
        <title>The Triticum urartu genome reveals the dynamic nature of wheat genome evolution.</title>
        <authorList>
            <person name="Ling H."/>
            <person name="Ma B."/>
            <person name="Shi X."/>
            <person name="Liu H."/>
            <person name="Dong L."/>
            <person name="Sun H."/>
            <person name="Cao Y."/>
            <person name="Gao Q."/>
            <person name="Zheng S."/>
            <person name="Li Y."/>
            <person name="Yu Y."/>
            <person name="Du H."/>
            <person name="Qi M."/>
            <person name="Li Y."/>
            <person name="Yu H."/>
            <person name="Cui Y."/>
            <person name="Wang N."/>
            <person name="Chen C."/>
            <person name="Wu H."/>
            <person name="Zhao Y."/>
            <person name="Zhang J."/>
            <person name="Li Y."/>
            <person name="Zhou W."/>
            <person name="Zhang B."/>
            <person name="Hu W."/>
            <person name="Eijk M."/>
            <person name="Tang J."/>
            <person name="Witsenboer H."/>
            <person name="Zhao S."/>
            <person name="Li Z."/>
            <person name="Zhang A."/>
            <person name="Wang D."/>
            <person name="Liang C."/>
        </authorList>
    </citation>
    <scope>NUCLEOTIDE SEQUENCE [LARGE SCALE GENOMIC DNA]</scope>
    <source>
        <strain evidence="2">cv. G1812</strain>
    </source>
</reference>
<organism evidence="2 3">
    <name type="scientific">Triticum urartu</name>
    <name type="common">Red wild einkorn</name>
    <name type="synonym">Crithodium urartu</name>
    <dbReference type="NCBI Taxonomy" id="4572"/>
    <lineage>
        <taxon>Eukaryota</taxon>
        <taxon>Viridiplantae</taxon>
        <taxon>Streptophyta</taxon>
        <taxon>Embryophyta</taxon>
        <taxon>Tracheophyta</taxon>
        <taxon>Spermatophyta</taxon>
        <taxon>Magnoliopsida</taxon>
        <taxon>Liliopsida</taxon>
        <taxon>Poales</taxon>
        <taxon>Poaceae</taxon>
        <taxon>BOP clade</taxon>
        <taxon>Pooideae</taxon>
        <taxon>Triticodae</taxon>
        <taxon>Triticeae</taxon>
        <taxon>Triticinae</taxon>
        <taxon>Triticum</taxon>
    </lineage>
</organism>
<proteinExistence type="predicted"/>
<feature type="region of interest" description="Disordered" evidence="1">
    <location>
        <begin position="72"/>
        <end position="91"/>
    </location>
</feature>
<dbReference type="KEGG" id="tua:125524451"/>
<name>A0A8R7R1R7_TRIUA</name>
<evidence type="ECO:0000256" key="1">
    <source>
        <dbReference type="SAM" id="MobiDB-lite"/>
    </source>
</evidence>
<protein>
    <submittedName>
        <fullName evidence="2">Uncharacterized protein</fullName>
    </submittedName>
</protein>
<dbReference type="Proteomes" id="UP000015106">
    <property type="component" value="Chromosome 7"/>
</dbReference>
<keyword evidence="3" id="KW-1185">Reference proteome</keyword>